<evidence type="ECO:0000313" key="1">
    <source>
        <dbReference type="EMBL" id="REJ55852.1"/>
    </source>
</evidence>
<name>A0A3E0M8W1_MICAE</name>
<evidence type="ECO:0008006" key="3">
    <source>
        <dbReference type="Google" id="ProtNLM"/>
    </source>
</evidence>
<organism evidence="1 2">
    <name type="scientific">Microcystis aeruginosa DA14</name>
    <dbReference type="NCBI Taxonomy" id="1987506"/>
    <lineage>
        <taxon>Bacteria</taxon>
        <taxon>Bacillati</taxon>
        <taxon>Cyanobacteriota</taxon>
        <taxon>Cyanophyceae</taxon>
        <taxon>Oscillatoriophycideae</taxon>
        <taxon>Chroococcales</taxon>
        <taxon>Microcystaceae</taxon>
        <taxon>Microcystis</taxon>
    </lineage>
</organism>
<accession>A0A3E0M8W1</accession>
<dbReference type="EMBL" id="QQWE01000005">
    <property type="protein sequence ID" value="REJ55852.1"/>
    <property type="molecule type" value="Genomic_DNA"/>
</dbReference>
<evidence type="ECO:0000313" key="2">
    <source>
        <dbReference type="Proteomes" id="UP000256301"/>
    </source>
</evidence>
<dbReference type="InterPro" id="IPR011990">
    <property type="entry name" value="TPR-like_helical_dom_sf"/>
</dbReference>
<sequence>MNPGRQMMSVRSVIKRFYRPQPYRGALIHRESREFESLMHVFLWTGVVLCVSLVCQQTYHFLEESRQAPQSNQQQKSQQKLITSIAPMPPADVLPVVQDRQSDLVQSLFRFKQAETKAPPSVNRQPEIAASTKVTQQANPRVWQLEVTRLHETNMAQQLANAKYQLQSGYFDLARQSFEQILQQDPHHVVALAGMLVVIGQQGDLSQREDYLRRIRQEIPDYVPDDDPLLLQVAD</sequence>
<dbReference type="Gene3D" id="1.25.40.10">
    <property type="entry name" value="Tetratricopeptide repeat domain"/>
    <property type="match status" value="1"/>
</dbReference>
<protein>
    <recommendedName>
        <fullName evidence="3">Tetratricopeptide repeat protein</fullName>
    </recommendedName>
</protein>
<comment type="caution">
    <text evidence="1">The sequence shown here is derived from an EMBL/GenBank/DDBJ whole genome shotgun (WGS) entry which is preliminary data.</text>
</comment>
<proteinExistence type="predicted"/>
<dbReference type="SUPFAM" id="SSF48452">
    <property type="entry name" value="TPR-like"/>
    <property type="match status" value="1"/>
</dbReference>
<dbReference type="Proteomes" id="UP000256301">
    <property type="component" value="Unassembled WGS sequence"/>
</dbReference>
<dbReference type="AlphaFoldDB" id="A0A3E0M8W1"/>
<reference evidence="1 2" key="1">
    <citation type="submission" date="2017-08" db="EMBL/GenBank/DDBJ databases">
        <title>Functional genomic and metabolic studies of the symbiotic interactions of six Microcystis-dominated communities.</title>
        <authorList>
            <person name="Li Q."/>
            <person name="Lin F."/>
        </authorList>
    </citation>
    <scope>NUCLEOTIDE SEQUENCE [LARGE SCALE GENOMIC DNA]</scope>
    <source>
        <strain evidence="1">DA14</strain>
    </source>
</reference>
<gene>
    <name evidence="1" type="ORF">DWQ56_16530</name>
</gene>